<evidence type="ECO:0000313" key="7">
    <source>
        <dbReference type="EMBL" id="KAG0690468.1"/>
    </source>
</evidence>
<proteinExistence type="inferred from homology"/>
<gene>
    <name evidence="7" type="primary">FYV4</name>
    <name evidence="7" type="ORF">C6P40_002843</name>
</gene>
<keyword evidence="3" id="KW-0496">Mitochondrion</keyword>
<dbReference type="AlphaFoldDB" id="A0A9P7BI71"/>
<evidence type="ECO:0000256" key="1">
    <source>
        <dbReference type="ARBA" id="ARBA00004173"/>
    </source>
</evidence>
<dbReference type="Proteomes" id="UP000697127">
    <property type="component" value="Unassembled WGS sequence"/>
</dbReference>
<accession>A0A9P7BI71</accession>
<dbReference type="PANTHER" id="PTHR28235">
    <property type="entry name" value="PROTEIN FYV4, MITOCHONDRIAL"/>
    <property type="match status" value="1"/>
</dbReference>
<name>A0A9P7BI71_9ASCO</name>
<keyword evidence="8" id="KW-1185">Reference proteome</keyword>
<reference evidence="7" key="1">
    <citation type="submission" date="2020-11" db="EMBL/GenBank/DDBJ databases">
        <title>Kefir isolates.</title>
        <authorList>
            <person name="Marcisauskas S."/>
            <person name="Kim Y."/>
            <person name="Blasche S."/>
        </authorList>
    </citation>
    <scope>NUCLEOTIDE SEQUENCE</scope>
    <source>
        <strain evidence="7">Olga-1</strain>
    </source>
</reference>
<sequence length="166" mass="19064">MFSRRLFSTSAGVLKQSPLSKTIPKPTKEITDVASFLQHIGRNTTEFSEAFPTWDALFTSTSKEMKAAGIDVKPRKYILEQVENYRKTASLSNNDSTSILNATKEIKLHPKKNGGERKLNKYLAQKRILERIEIAKIQKQYRKAQHATELKYKQLDKLHLQNNDTL</sequence>
<dbReference type="Pfam" id="PF09597">
    <property type="entry name" value="SAM_Ribosomal_mS41"/>
    <property type="match status" value="1"/>
</dbReference>
<evidence type="ECO:0000313" key="8">
    <source>
        <dbReference type="Proteomes" id="UP000697127"/>
    </source>
</evidence>
<dbReference type="PANTHER" id="PTHR28235:SF1">
    <property type="entry name" value="SMALL RIBOSOMAL SUBUNIT PROTEIN MS41"/>
    <property type="match status" value="1"/>
</dbReference>
<comment type="similarity">
    <text evidence="2">Belongs to the mitochondrion-specific ribosomal protein mS41 family.</text>
</comment>
<dbReference type="EMBL" id="PUHW01000031">
    <property type="protein sequence ID" value="KAG0690468.1"/>
    <property type="molecule type" value="Genomic_DNA"/>
</dbReference>
<organism evidence="7 8">
    <name type="scientific">Pichia californica</name>
    <dbReference type="NCBI Taxonomy" id="460514"/>
    <lineage>
        <taxon>Eukaryota</taxon>
        <taxon>Fungi</taxon>
        <taxon>Dikarya</taxon>
        <taxon>Ascomycota</taxon>
        <taxon>Saccharomycotina</taxon>
        <taxon>Pichiomycetes</taxon>
        <taxon>Pichiales</taxon>
        <taxon>Pichiaceae</taxon>
        <taxon>Pichia</taxon>
    </lineage>
</organism>
<evidence type="ECO:0000256" key="4">
    <source>
        <dbReference type="ARBA" id="ARBA00035129"/>
    </source>
</evidence>
<evidence type="ECO:0000256" key="2">
    <source>
        <dbReference type="ARBA" id="ARBA00010492"/>
    </source>
</evidence>
<evidence type="ECO:0000256" key="5">
    <source>
        <dbReference type="ARBA" id="ARBA00035341"/>
    </source>
</evidence>
<feature type="domain" description="Small ribosomal subunit protein mS41 SAM" evidence="6">
    <location>
        <begin position="33"/>
        <end position="88"/>
    </location>
</feature>
<dbReference type="GO" id="GO:0005739">
    <property type="term" value="C:mitochondrion"/>
    <property type="evidence" value="ECO:0007669"/>
    <property type="project" value="UniProtKB-SubCell"/>
</dbReference>
<comment type="subcellular location">
    <subcellularLocation>
        <location evidence="1">Mitochondrion</location>
    </subcellularLocation>
</comment>
<dbReference type="InterPro" id="IPR039603">
    <property type="entry name" value="Ribosomal_mS41"/>
</dbReference>
<dbReference type="SMART" id="SM01238">
    <property type="entry name" value="IGR"/>
    <property type="match status" value="1"/>
</dbReference>
<dbReference type="InterPro" id="IPR019083">
    <property type="entry name" value="SAM_Ribosomal_mS41"/>
</dbReference>
<evidence type="ECO:0000256" key="3">
    <source>
        <dbReference type="ARBA" id="ARBA00023128"/>
    </source>
</evidence>
<comment type="caution">
    <text evidence="7">The sequence shown here is derived from an EMBL/GenBank/DDBJ whole genome shotgun (WGS) entry which is preliminary data.</text>
</comment>
<protein>
    <recommendedName>
        <fullName evidence="4">Small ribosomal subunit protein mS41</fullName>
    </recommendedName>
    <alternativeName>
        <fullName evidence="5">Protein FYV4, mitochondrial</fullName>
    </alternativeName>
</protein>
<dbReference type="OrthoDB" id="18595at2759"/>
<evidence type="ECO:0000259" key="6">
    <source>
        <dbReference type="SMART" id="SM01238"/>
    </source>
</evidence>